<evidence type="ECO:0000256" key="9">
    <source>
        <dbReference type="SAM" id="Phobius"/>
    </source>
</evidence>
<evidence type="ECO:0000259" key="10">
    <source>
        <dbReference type="Pfam" id="PF07730"/>
    </source>
</evidence>
<dbReference type="GO" id="GO:0005524">
    <property type="term" value="F:ATP binding"/>
    <property type="evidence" value="ECO:0007669"/>
    <property type="project" value="UniProtKB-KW"/>
</dbReference>
<dbReference type="GO" id="GO:0046983">
    <property type="term" value="F:protein dimerization activity"/>
    <property type="evidence" value="ECO:0007669"/>
    <property type="project" value="InterPro"/>
</dbReference>
<reference evidence="11" key="1">
    <citation type="submission" date="2024-02" db="EMBL/GenBank/DDBJ databases">
        <title>Tomenella chthoni gen. nov. sp. nov., a member of the family Jonesiaceae isolated from bat guano.</title>
        <authorList>
            <person name="Miller S.L."/>
            <person name="King J."/>
            <person name="Sankaranarayanan K."/>
            <person name="Lawson P.A."/>
        </authorList>
    </citation>
    <scope>NUCLEOTIDE SEQUENCE</scope>
    <source>
        <strain evidence="11">BS-20</strain>
    </source>
</reference>
<keyword evidence="9" id="KW-1133">Transmembrane helix</keyword>
<feature type="domain" description="Signal transduction histidine kinase subgroup 3 dimerisation and phosphoacceptor" evidence="10">
    <location>
        <begin position="80"/>
        <end position="154"/>
    </location>
</feature>
<name>A0AAU7DU69_9MICO</name>
<keyword evidence="7" id="KW-0067">ATP-binding</keyword>
<dbReference type="SUPFAM" id="SSF55874">
    <property type="entry name" value="ATPase domain of HSP90 chaperone/DNA topoisomerase II/histidine kinase"/>
    <property type="match status" value="1"/>
</dbReference>
<evidence type="ECO:0000256" key="1">
    <source>
        <dbReference type="ARBA" id="ARBA00000085"/>
    </source>
</evidence>
<dbReference type="CDD" id="cd16917">
    <property type="entry name" value="HATPase_UhpB-NarQ-NarX-like"/>
    <property type="match status" value="1"/>
</dbReference>
<dbReference type="GO" id="GO:0000155">
    <property type="term" value="F:phosphorelay sensor kinase activity"/>
    <property type="evidence" value="ECO:0007669"/>
    <property type="project" value="InterPro"/>
</dbReference>
<feature type="transmembrane region" description="Helical" evidence="9">
    <location>
        <begin position="12"/>
        <end position="31"/>
    </location>
</feature>
<organism evidence="11">
    <name type="scientific">Jonesiaceae bacterium BS-20</name>
    <dbReference type="NCBI Taxonomy" id="3120821"/>
    <lineage>
        <taxon>Bacteria</taxon>
        <taxon>Bacillati</taxon>
        <taxon>Actinomycetota</taxon>
        <taxon>Actinomycetes</taxon>
        <taxon>Micrococcales</taxon>
        <taxon>Jonesiaceae</taxon>
    </lineage>
</organism>
<proteinExistence type="predicted"/>
<evidence type="ECO:0000256" key="7">
    <source>
        <dbReference type="ARBA" id="ARBA00022840"/>
    </source>
</evidence>
<keyword evidence="8" id="KW-0902">Two-component regulatory system</keyword>
<evidence type="ECO:0000256" key="5">
    <source>
        <dbReference type="ARBA" id="ARBA00022741"/>
    </source>
</evidence>
<dbReference type="InterPro" id="IPR036890">
    <property type="entry name" value="HATPase_C_sf"/>
</dbReference>
<keyword evidence="5" id="KW-0547">Nucleotide-binding</keyword>
<dbReference type="Pfam" id="PF07730">
    <property type="entry name" value="HisKA_3"/>
    <property type="match status" value="1"/>
</dbReference>
<dbReference type="InterPro" id="IPR011712">
    <property type="entry name" value="Sig_transdc_His_kin_sub3_dim/P"/>
</dbReference>
<evidence type="ECO:0000256" key="4">
    <source>
        <dbReference type="ARBA" id="ARBA00022679"/>
    </source>
</evidence>
<keyword evidence="6 11" id="KW-0418">Kinase</keyword>
<gene>
    <name evidence="11" type="ORF">V5R04_13445</name>
</gene>
<evidence type="ECO:0000256" key="2">
    <source>
        <dbReference type="ARBA" id="ARBA00012438"/>
    </source>
</evidence>
<feature type="transmembrane region" description="Helical" evidence="9">
    <location>
        <begin position="37"/>
        <end position="55"/>
    </location>
</feature>
<keyword evidence="9" id="KW-0812">Transmembrane</keyword>
<keyword evidence="3" id="KW-0597">Phosphoprotein</keyword>
<evidence type="ECO:0000256" key="6">
    <source>
        <dbReference type="ARBA" id="ARBA00022777"/>
    </source>
</evidence>
<dbReference type="GO" id="GO:0016020">
    <property type="term" value="C:membrane"/>
    <property type="evidence" value="ECO:0007669"/>
    <property type="project" value="InterPro"/>
</dbReference>
<protein>
    <recommendedName>
        <fullName evidence="2">histidine kinase</fullName>
        <ecNumber evidence="2">2.7.13.3</ecNumber>
    </recommendedName>
</protein>
<dbReference type="AlphaFoldDB" id="A0AAU7DU69"/>
<sequence length="290" mass="30600">MSTSLVPVPIKRSILVGFLALLVVVLGVLIFGVNPLYVAGVLLLVTLSVVLWVLIQVRRDKLQLMSEVHSLETSAILLTERVRVAREVHDLVSHGLGMITVRASSASYLATQGHGVSLSNREDELLAALADIERVSREATGGLRQTILSLRDPDEGAWLTPVETLAALPDVLRAAQAAGLVVTYHAGEMSEVPVAVQTAIVVLVREGLANAARHAGPTDVTVVLSQEEGVVKACVKDSGPSEDWQAKSGTGHGLIGLRERITAVGGSLHAGPRDEGRGYELKAIFTVGGA</sequence>
<dbReference type="Gene3D" id="1.20.5.1930">
    <property type="match status" value="1"/>
</dbReference>
<dbReference type="EC" id="2.7.13.3" evidence="2"/>
<accession>A0AAU7DU69</accession>
<dbReference type="Gene3D" id="3.30.565.10">
    <property type="entry name" value="Histidine kinase-like ATPase, C-terminal domain"/>
    <property type="match status" value="1"/>
</dbReference>
<dbReference type="PANTHER" id="PTHR24421:SF10">
    <property type="entry name" value="NITRATE_NITRITE SENSOR PROTEIN NARQ"/>
    <property type="match status" value="1"/>
</dbReference>
<evidence type="ECO:0000313" key="11">
    <source>
        <dbReference type="EMBL" id="XBH21205.1"/>
    </source>
</evidence>
<dbReference type="EMBL" id="CP146203">
    <property type="protein sequence ID" value="XBH21205.1"/>
    <property type="molecule type" value="Genomic_DNA"/>
</dbReference>
<keyword evidence="4" id="KW-0808">Transferase</keyword>
<dbReference type="InterPro" id="IPR050482">
    <property type="entry name" value="Sensor_HK_TwoCompSys"/>
</dbReference>
<keyword evidence="9" id="KW-0472">Membrane</keyword>
<comment type="catalytic activity">
    <reaction evidence="1">
        <text>ATP + protein L-histidine = ADP + protein N-phospho-L-histidine.</text>
        <dbReference type="EC" id="2.7.13.3"/>
    </reaction>
</comment>
<evidence type="ECO:0000256" key="8">
    <source>
        <dbReference type="ARBA" id="ARBA00023012"/>
    </source>
</evidence>
<dbReference type="PANTHER" id="PTHR24421">
    <property type="entry name" value="NITRATE/NITRITE SENSOR PROTEIN NARX-RELATED"/>
    <property type="match status" value="1"/>
</dbReference>
<evidence type="ECO:0000256" key="3">
    <source>
        <dbReference type="ARBA" id="ARBA00022553"/>
    </source>
</evidence>